<evidence type="ECO:0000313" key="2">
    <source>
        <dbReference type="EMBL" id="CAK9309123.1"/>
    </source>
</evidence>
<name>A0ABP0XLS9_9ROSI</name>
<reference evidence="2 3" key="1">
    <citation type="submission" date="2024-03" db="EMBL/GenBank/DDBJ databases">
        <authorList>
            <person name="Gkanogiannis A."/>
            <person name="Becerra Lopez-Lavalle L."/>
        </authorList>
    </citation>
    <scope>NUCLEOTIDE SEQUENCE [LARGE SCALE GENOMIC DNA]</scope>
</reference>
<protein>
    <submittedName>
        <fullName evidence="2">Uncharacterized protein</fullName>
    </submittedName>
</protein>
<dbReference type="Proteomes" id="UP001642487">
    <property type="component" value="Chromosome 1"/>
</dbReference>
<feature type="region of interest" description="Disordered" evidence="1">
    <location>
        <begin position="24"/>
        <end position="48"/>
    </location>
</feature>
<dbReference type="EMBL" id="OZ021735">
    <property type="protein sequence ID" value="CAK9309123.1"/>
    <property type="molecule type" value="Genomic_DNA"/>
</dbReference>
<evidence type="ECO:0000313" key="3">
    <source>
        <dbReference type="Proteomes" id="UP001642487"/>
    </source>
</evidence>
<gene>
    <name evidence="2" type="ORF">CITCOLO1_LOCUS661</name>
</gene>
<proteinExistence type="predicted"/>
<evidence type="ECO:0000256" key="1">
    <source>
        <dbReference type="SAM" id="MobiDB-lite"/>
    </source>
</evidence>
<organism evidence="2 3">
    <name type="scientific">Citrullus colocynthis</name>
    <name type="common">colocynth</name>
    <dbReference type="NCBI Taxonomy" id="252529"/>
    <lineage>
        <taxon>Eukaryota</taxon>
        <taxon>Viridiplantae</taxon>
        <taxon>Streptophyta</taxon>
        <taxon>Embryophyta</taxon>
        <taxon>Tracheophyta</taxon>
        <taxon>Spermatophyta</taxon>
        <taxon>Magnoliopsida</taxon>
        <taxon>eudicotyledons</taxon>
        <taxon>Gunneridae</taxon>
        <taxon>Pentapetalae</taxon>
        <taxon>rosids</taxon>
        <taxon>fabids</taxon>
        <taxon>Cucurbitales</taxon>
        <taxon>Cucurbitaceae</taxon>
        <taxon>Benincaseae</taxon>
        <taxon>Citrullus</taxon>
    </lineage>
</organism>
<accession>A0ABP0XLS9</accession>
<keyword evidence="3" id="KW-1185">Reference proteome</keyword>
<sequence>MLFEFVAFVIDDIEKDVECGLGSPLEPFEKTGSMEVPAPNDPDNKALPRDNIVCQKDVKEGAQTFLASDKSGDDVQVVSSDDDSFWGFKNSSDAEDVADLVRIARS</sequence>